<dbReference type="CDD" id="cd04301">
    <property type="entry name" value="NAT_SF"/>
    <property type="match status" value="1"/>
</dbReference>
<feature type="domain" description="N-acetyltransferase" evidence="3">
    <location>
        <begin position="19"/>
        <end position="190"/>
    </location>
</feature>
<evidence type="ECO:0000313" key="5">
    <source>
        <dbReference type="EMBL" id="SMH67544.1"/>
    </source>
</evidence>
<keyword evidence="1 4" id="KW-0808">Transferase</keyword>
<dbReference type="Gene3D" id="3.40.630.30">
    <property type="match status" value="1"/>
</dbReference>
<dbReference type="Pfam" id="PF00583">
    <property type="entry name" value="Acetyltransf_1"/>
    <property type="match status" value="1"/>
</dbReference>
<gene>
    <name evidence="5" type="ORF">AFERRI_50746</name>
    <name evidence="4" type="ORF">AFERRI_530079</name>
</gene>
<dbReference type="AlphaFoldDB" id="A0A060UXC8"/>
<name>A0A060UXC8_9PROT</name>
<dbReference type="EMBL" id="LT841305">
    <property type="protein sequence ID" value="SMH67544.1"/>
    <property type="molecule type" value="Genomic_DNA"/>
</dbReference>
<evidence type="ECO:0000313" key="6">
    <source>
        <dbReference type="Proteomes" id="UP000193925"/>
    </source>
</evidence>
<dbReference type="InterPro" id="IPR050832">
    <property type="entry name" value="Bact_Acetyltransf"/>
</dbReference>
<evidence type="ECO:0000256" key="1">
    <source>
        <dbReference type="ARBA" id="ARBA00022679"/>
    </source>
</evidence>
<dbReference type="PANTHER" id="PTHR43877:SF2">
    <property type="entry name" value="AMINOALKYLPHOSPHONATE N-ACETYLTRANSFERASE-RELATED"/>
    <property type="match status" value="1"/>
</dbReference>
<proteinExistence type="predicted"/>
<sequence length="193" mass="21542">MTTESQDKEIKMAHAKSLYPCHMAQKTEIIALCALINSVYRGEAAKGGWTTEADLLEGQRCDVAMLEELAGRPDSYFLVATKENQMIACCHLQLTEAEVAECGMLSVAPPWQTQGVANTLLHTAEEYARGTWQVQRMRLWVIKQRPELTAYYQRRGYQFTGATLPFPDDSRYGIPKVAGLCLLAMEKALPLPA</sequence>
<reference evidence="4" key="1">
    <citation type="submission" date="2014-03" db="EMBL/GenBank/DDBJ databases">
        <authorList>
            <person name="Genoscope - CEA"/>
        </authorList>
    </citation>
    <scope>NUCLEOTIDE SEQUENCE [LARGE SCALE GENOMIC DNA]</scope>
    <source>
        <strain evidence="4">CF27</strain>
    </source>
</reference>
<evidence type="ECO:0000313" key="4">
    <source>
        <dbReference type="EMBL" id="CDQ11184.1"/>
    </source>
</evidence>
<accession>A0A060UXC8</accession>
<organism evidence="4">
    <name type="scientific">Acidithiobacillus ferrivorans</name>
    <dbReference type="NCBI Taxonomy" id="160808"/>
    <lineage>
        <taxon>Bacteria</taxon>
        <taxon>Pseudomonadati</taxon>
        <taxon>Pseudomonadota</taxon>
        <taxon>Acidithiobacillia</taxon>
        <taxon>Acidithiobacillales</taxon>
        <taxon>Acidithiobacillaceae</taxon>
        <taxon>Acidithiobacillus</taxon>
    </lineage>
</organism>
<dbReference type="SUPFAM" id="SSF55729">
    <property type="entry name" value="Acyl-CoA N-acyltransferases (Nat)"/>
    <property type="match status" value="1"/>
</dbReference>
<dbReference type="PANTHER" id="PTHR43877">
    <property type="entry name" value="AMINOALKYLPHOSPHONATE N-ACETYLTRANSFERASE-RELATED-RELATED"/>
    <property type="match status" value="1"/>
</dbReference>
<reference evidence="5 6" key="3">
    <citation type="submission" date="2017-03" db="EMBL/GenBank/DDBJ databases">
        <authorList>
            <person name="Regsiter A."/>
            <person name="William W."/>
        </authorList>
    </citation>
    <scope>NUCLEOTIDE SEQUENCE [LARGE SCALE GENOMIC DNA]</scope>
    <source>
        <strain evidence="5">PRJEB5721</strain>
    </source>
</reference>
<dbReference type="PROSITE" id="PS51186">
    <property type="entry name" value="GNAT"/>
    <property type="match status" value="1"/>
</dbReference>
<evidence type="ECO:0000256" key="2">
    <source>
        <dbReference type="ARBA" id="ARBA00023315"/>
    </source>
</evidence>
<dbReference type="InterPro" id="IPR016181">
    <property type="entry name" value="Acyl_CoA_acyltransferase"/>
</dbReference>
<keyword evidence="6" id="KW-1185">Reference proteome</keyword>
<dbReference type="Proteomes" id="UP000193925">
    <property type="component" value="Chromosome AFERRI"/>
</dbReference>
<protein>
    <submittedName>
        <fullName evidence="4">Acetyltransferase, GNAT family</fullName>
    </submittedName>
</protein>
<dbReference type="GO" id="GO:0016747">
    <property type="term" value="F:acyltransferase activity, transferring groups other than amino-acyl groups"/>
    <property type="evidence" value="ECO:0007669"/>
    <property type="project" value="InterPro"/>
</dbReference>
<keyword evidence="2" id="KW-0012">Acyltransferase</keyword>
<dbReference type="InterPro" id="IPR000182">
    <property type="entry name" value="GNAT_dom"/>
</dbReference>
<dbReference type="EMBL" id="CCCS020000049">
    <property type="protein sequence ID" value="CDQ11184.1"/>
    <property type="molecule type" value="Genomic_DNA"/>
</dbReference>
<evidence type="ECO:0000259" key="3">
    <source>
        <dbReference type="PROSITE" id="PS51186"/>
    </source>
</evidence>
<reference evidence="4" key="2">
    <citation type="submission" date="2014-07" db="EMBL/GenBank/DDBJ databases">
        <title>Initial genome analysis of the psychrotolerant acidophile Acidithiobacillus ferrivorans CF27: insights into iron and sulfur oxidation pathways and into biofilm formation.</title>
        <authorList>
            <person name="Talla E."/>
            <person name="Hedrich S."/>
            <person name="Mangenot S."/>
            <person name="Ji B."/>
            <person name="Johnson D.B."/>
            <person name="Barbe V."/>
            <person name="Bonnefoy V."/>
        </authorList>
    </citation>
    <scope>NUCLEOTIDE SEQUENCE [LARGE SCALE GENOMIC DNA]</scope>
    <source>
        <strain evidence="4">CF27</strain>
    </source>
</reference>